<name>A0A7S4GD37_9EUGL</name>
<proteinExistence type="predicted"/>
<accession>A0A7S4GD37</accession>
<evidence type="ECO:0000256" key="3">
    <source>
        <dbReference type="ARBA" id="ARBA00022737"/>
    </source>
</evidence>
<dbReference type="GO" id="GO:0005634">
    <property type="term" value="C:nucleus"/>
    <property type="evidence" value="ECO:0007669"/>
    <property type="project" value="TreeGrafter"/>
</dbReference>
<dbReference type="GO" id="GO:0005096">
    <property type="term" value="F:GTPase activator activity"/>
    <property type="evidence" value="ECO:0007669"/>
    <property type="project" value="UniProtKB-KW"/>
</dbReference>
<sequence length="499" mass="53743">MANAAISNVLKEIEDGNDRIDLSNCELNDDDVGHLCEALLDNSTVTYLGLSGNGIGDEATRVIADMLKSNSAISTLDLNVNNIGDDGALYLSQALRVNDTLAELFLYGNQISVVGDNHLLYGLQENSTVSFIDLQYEVGLSDSAVQDKIQQRVKQNLHRCFPEDSIDLMQEQLALLERDMKDREAGASGDVQGPQEGDASAGQGPTEAVAHTTDAEPKSVEDQTQRRGSSQSDNASPEGASPNSPRRVSFADPVRGDTQLEGTSPDAPPLLQSPRQKAADYPHTTDSPKDLNLTARSPHSTDGNRSSQDFIVVSPRMKPEEPTEAVRAVRHVWKPGKNGGKTRAFATFNSAQKALALQRFTSAGRSGKMFPARQGAGKTQFFAALPDHEKVRVLMALCPRRLPDWAEGKGGGKVKAFAYLTEEEKAYCLNALKIPGAPRFTPKPGTGKVGFFAGLPDEQKSAVLTQAAQWIQEVEEPEGMDGSDSVIAPRKDPAACTIL</sequence>
<dbReference type="GO" id="GO:0048471">
    <property type="term" value="C:perinuclear region of cytoplasm"/>
    <property type="evidence" value="ECO:0007669"/>
    <property type="project" value="TreeGrafter"/>
</dbReference>
<dbReference type="Pfam" id="PF13516">
    <property type="entry name" value="LRR_6"/>
    <property type="match status" value="2"/>
</dbReference>
<keyword evidence="1" id="KW-0343">GTPase activation</keyword>
<reference evidence="5" key="1">
    <citation type="submission" date="2021-01" db="EMBL/GenBank/DDBJ databases">
        <authorList>
            <person name="Corre E."/>
            <person name="Pelletier E."/>
            <person name="Niang G."/>
            <person name="Scheremetjew M."/>
            <person name="Finn R."/>
            <person name="Kale V."/>
            <person name="Holt S."/>
            <person name="Cochrane G."/>
            <person name="Meng A."/>
            <person name="Brown T."/>
            <person name="Cohen L."/>
        </authorList>
    </citation>
    <scope>NUCLEOTIDE SEQUENCE</scope>
    <source>
        <strain evidence="5">CCMP1594</strain>
    </source>
</reference>
<feature type="compositionally biased region" description="Polar residues" evidence="4">
    <location>
        <begin position="226"/>
        <end position="246"/>
    </location>
</feature>
<feature type="compositionally biased region" description="Polar residues" evidence="4">
    <location>
        <begin position="294"/>
        <end position="309"/>
    </location>
</feature>
<dbReference type="InterPro" id="IPR027038">
    <property type="entry name" value="RanGap"/>
</dbReference>
<dbReference type="EMBL" id="HBJA01128749">
    <property type="protein sequence ID" value="CAE0833018.1"/>
    <property type="molecule type" value="Transcribed_RNA"/>
</dbReference>
<evidence type="ECO:0000256" key="2">
    <source>
        <dbReference type="ARBA" id="ARBA00022614"/>
    </source>
</evidence>
<dbReference type="GO" id="GO:0006913">
    <property type="term" value="P:nucleocytoplasmic transport"/>
    <property type="evidence" value="ECO:0007669"/>
    <property type="project" value="TreeGrafter"/>
</dbReference>
<feature type="compositionally biased region" description="Basic and acidic residues" evidence="4">
    <location>
        <begin position="213"/>
        <end position="225"/>
    </location>
</feature>
<dbReference type="Gene3D" id="3.80.10.10">
    <property type="entry name" value="Ribonuclease Inhibitor"/>
    <property type="match status" value="1"/>
</dbReference>
<dbReference type="GO" id="GO:0031267">
    <property type="term" value="F:small GTPase binding"/>
    <property type="evidence" value="ECO:0007669"/>
    <property type="project" value="TreeGrafter"/>
</dbReference>
<dbReference type="GO" id="GO:0005829">
    <property type="term" value="C:cytosol"/>
    <property type="evidence" value="ECO:0007669"/>
    <property type="project" value="TreeGrafter"/>
</dbReference>
<organism evidence="5">
    <name type="scientific">Eutreptiella gymnastica</name>
    <dbReference type="NCBI Taxonomy" id="73025"/>
    <lineage>
        <taxon>Eukaryota</taxon>
        <taxon>Discoba</taxon>
        <taxon>Euglenozoa</taxon>
        <taxon>Euglenida</taxon>
        <taxon>Spirocuta</taxon>
        <taxon>Euglenophyceae</taxon>
        <taxon>Eutreptiales</taxon>
        <taxon>Eutreptiaceae</taxon>
        <taxon>Eutreptiella</taxon>
    </lineage>
</organism>
<keyword evidence="2" id="KW-0433">Leucine-rich repeat</keyword>
<dbReference type="PANTHER" id="PTHR24113">
    <property type="entry name" value="RAN GTPASE-ACTIVATING PROTEIN 1"/>
    <property type="match status" value="1"/>
</dbReference>
<dbReference type="InterPro" id="IPR032675">
    <property type="entry name" value="LRR_dom_sf"/>
</dbReference>
<evidence type="ECO:0000256" key="1">
    <source>
        <dbReference type="ARBA" id="ARBA00022468"/>
    </source>
</evidence>
<feature type="region of interest" description="Disordered" evidence="4">
    <location>
        <begin position="183"/>
        <end position="310"/>
    </location>
</feature>
<evidence type="ECO:0000313" key="5">
    <source>
        <dbReference type="EMBL" id="CAE0833018.1"/>
    </source>
</evidence>
<dbReference type="InterPro" id="IPR001611">
    <property type="entry name" value="Leu-rich_rpt"/>
</dbReference>
<evidence type="ECO:0000256" key="4">
    <source>
        <dbReference type="SAM" id="MobiDB-lite"/>
    </source>
</evidence>
<gene>
    <name evidence="5" type="ORF">EGYM00163_LOCUS44307</name>
</gene>
<dbReference type="AlphaFoldDB" id="A0A7S4GD37"/>
<dbReference type="PANTHER" id="PTHR24113:SF12">
    <property type="entry name" value="RAN GTPASE-ACTIVATING PROTEIN 1"/>
    <property type="match status" value="1"/>
</dbReference>
<dbReference type="SUPFAM" id="SSF52047">
    <property type="entry name" value="RNI-like"/>
    <property type="match status" value="1"/>
</dbReference>
<keyword evidence="3" id="KW-0677">Repeat</keyword>
<protein>
    <submittedName>
        <fullName evidence="5">Uncharacterized protein</fullName>
    </submittedName>
</protein>
<dbReference type="SMART" id="SM00368">
    <property type="entry name" value="LRR_RI"/>
    <property type="match status" value="4"/>
</dbReference>